<dbReference type="PROSITE" id="PS00383">
    <property type="entry name" value="TYR_PHOSPHATASE_1"/>
    <property type="match status" value="1"/>
</dbReference>
<dbReference type="InterPro" id="IPR016130">
    <property type="entry name" value="Tyr_Pase_AS"/>
</dbReference>
<dbReference type="EMBL" id="JAIWQS010000010">
    <property type="protein sequence ID" value="KAJ8753684.1"/>
    <property type="molecule type" value="Genomic_DNA"/>
</dbReference>
<evidence type="ECO:0000259" key="9">
    <source>
        <dbReference type="PROSITE" id="PS50054"/>
    </source>
</evidence>
<comment type="catalytic activity">
    <reaction evidence="7">
        <text>6-diphospho-1D-myo-inositol pentakisphosphate + H2O = 1D-myo-inositol hexakisphosphate + phosphate + H(+)</text>
        <dbReference type="Rhea" id="RHEA:79703"/>
        <dbReference type="ChEBI" id="CHEBI:15377"/>
        <dbReference type="ChEBI" id="CHEBI:15378"/>
        <dbReference type="ChEBI" id="CHEBI:43474"/>
        <dbReference type="ChEBI" id="CHEBI:58130"/>
        <dbReference type="ChEBI" id="CHEBI:230534"/>
        <dbReference type="EC" id="3.6.1.52"/>
    </reaction>
    <physiologicalReaction direction="left-to-right" evidence="7">
        <dbReference type="Rhea" id="RHEA:79704"/>
    </physiologicalReaction>
</comment>
<evidence type="ECO:0000256" key="4">
    <source>
        <dbReference type="ARBA" id="ARBA00047342"/>
    </source>
</evidence>
<evidence type="ECO:0000256" key="1">
    <source>
        <dbReference type="ARBA" id="ARBA00012527"/>
    </source>
</evidence>
<comment type="catalytic activity">
    <reaction evidence="4">
        <text>5-diphospho-1D-myo-inositol 1,2,3,4,6-pentakisphosphate + H2O = 1D-myo-inositol hexakisphosphate + phosphate + H(+)</text>
        <dbReference type="Rhea" id="RHEA:22384"/>
        <dbReference type="ChEBI" id="CHEBI:15377"/>
        <dbReference type="ChEBI" id="CHEBI:15378"/>
        <dbReference type="ChEBI" id="CHEBI:43474"/>
        <dbReference type="ChEBI" id="CHEBI:58130"/>
        <dbReference type="ChEBI" id="CHEBI:58628"/>
        <dbReference type="EC" id="3.6.1.52"/>
    </reaction>
    <physiologicalReaction direction="left-to-right" evidence="4">
        <dbReference type="Rhea" id="RHEA:22385"/>
    </physiologicalReaction>
</comment>
<evidence type="ECO:0000256" key="5">
    <source>
        <dbReference type="ARBA" id="ARBA00047562"/>
    </source>
</evidence>
<dbReference type="AlphaFoldDB" id="A0AAV8SNZ4"/>
<protein>
    <recommendedName>
        <fullName evidence="1">diphosphoinositol-polyphosphate diphosphatase</fullName>
        <ecNumber evidence="1">3.6.1.52</ecNumber>
    </recommendedName>
</protein>
<dbReference type="FunFam" id="3.90.190.10:FF:000024">
    <property type="entry name" value="probable tyrosine-protein phosphatase At1g05000"/>
    <property type="match status" value="1"/>
</dbReference>
<dbReference type="Gene3D" id="3.90.190.10">
    <property type="entry name" value="Protein tyrosine phosphatase superfamily"/>
    <property type="match status" value="1"/>
</dbReference>
<feature type="transmembrane region" description="Helical" evidence="8">
    <location>
        <begin position="61"/>
        <end position="79"/>
    </location>
</feature>
<dbReference type="Proteomes" id="UP001159364">
    <property type="component" value="Linkage Group LG10"/>
</dbReference>
<dbReference type="PROSITE" id="PS50054">
    <property type="entry name" value="TYR_PHOSPHATASE_DUAL"/>
    <property type="match status" value="1"/>
</dbReference>
<accession>A0AAV8SNZ4</accession>
<evidence type="ECO:0000313" key="11">
    <source>
        <dbReference type="Proteomes" id="UP001159364"/>
    </source>
</evidence>
<dbReference type="PRINTS" id="PR01911">
    <property type="entry name" value="PFDSPHPHTASE"/>
</dbReference>
<evidence type="ECO:0000313" key="10">
    <source>
        <dbReference type="EMBL" id="KAJ8753684.1"/>
    </source>
</evidence>
<sequence length="261" mass="29740">MITNLESESSLYLDSGKTIGIGEGMRYIYRNQVFHFLFLILVGPFRNSFGFLLPAPRGFDFIVGLSLSLIFVAIAFLEINEDEKRRKQKAMRLMSSGKDDGVTQPPTNFSMVEGGIFRSGFPQPSNFAFLETLNLRSIIYLCPEPYPEENLKFLDNHNIKLFQFGIEGKTESVSIPRNTIVEALKVLIDMRSHPVLIHCKRGKHRTGCLVGCFRKWQRRCLSSVLEEYREFAGEKSRISDLRFIESFDAGSVLQPESLVPL</sequence>
<evidence type="ECO:0000256" key="6">
    <source>
        <dbReference type="ARBA" id="ARBA00047927"/>
    </source>
</evidence>
<keyword evidence="8" id="KW-0472">Membrane</keyword>
<dbReference type="SUPFAM" id="SSF52799">
    <property type="entry name" value="(Phosphotyrosine protein) phosphatases II"/>
    <property type="match status" value="1"/>
</dbReference>
<comment type="catalytic activity">
    <reaction evidence="5">
        <text>3,5-bis(diphospho)-1D-myo-inositol 1,2,4,6-tetrakisphosphate + H2O = 3-diphospho-1D-myo-inositol 1,2,4,5,6-pentakisphosphate + phosphate + 2 H(+)</text>
        <dbReference type="Rhea" id="RHEA:56312"/>
        <dbReference type="ChEBI" id="CHEBI:15377"/>
        <dbReference type="ChEBI" id="CHEBI:15378"/>
        <dbReference type="ChEBI" id="CHEBI:43474"/>
        <dbReference type="ChEBI" id="CHEBI:140372"/>
        <dbReference type="ChEBI" id="CHEBI:140374"/>
        <dbReference type="EC" id="3.6.1.52"/>
    </reaction>
    <physiologicalReaction direction="left-to-right" evidence="5">
        <dbReference type="Rhea" id="RHEA:56313"/>
    </physiologicalReaction>
</comment>
<evidence type="ECO:0000256" key="8">
    <source>
        <dbReference type="SAM" id="Phobius"/>
    </source>
</evidence>
<comment type="caution">
    <text evidence="10">The sequence shown here is derived from an EMBL/GenBank/DDBJ whole genome shotgun (WGS) entry which is preliminary data.</text>
</comment>
<organism evidence="10 11">
    <name type="scientific">Erythroxylum novogranatense</name>
    <dbReference type="NCBI Taxonomy" id="1862640"/>
    <lineage>
        <taxon>Eukaryota</taxon>
        <taxon>Viridiplantae</taxon>
        <taxon>Streptophyta</taxon>
        <taxon>Embryophyta</taxon>
        <taxon>Tracheophyta</taxon>
        <taxon>Spermatophyta</taxon>
        <taxon>Magnoliopsida</taxon>
        <taxon>eudicotyledons</taxon>
        <taxon>Gunneridae</taxon>
        <taxon>Pentapetalae</taxon>
        <taxon>rosids</taxon>
        <taxon>fabids</taxon>
        <taxon>Malpighiales</taxon>
        <taxon>Erythroxylaceae</taxon>
        <taxon>Erythroxylum</taxon>
    </lineage>
</organism>
<dbReference type="GO" id="GO:0052847">
    <property type="term" value="F:inositol-1,5-bisdiphosphate-2,3,4,6-tetrakisphosphate 5-diphosphatase activity"/>
    <property type="evidence" value="ECO:0007669"/>
    <property type="project" value="UniProtKB-ARBA"/>
</dbReference>
<dbReference type="InterPro" id="IPR029021">
    <property type="entry name" value="Prot-tyrosine_phosphatase-like"/>
</dbReference>
<dbReference type="InterPro" id="IPR020422">
    <property type="entry name" value="TYR_PHOSPHATASE_DUAL_dom"/>
</dbReference>
<dbReference type="PANTHER" id="PTHR31126">
    <property type="entry name" value="TYROSINE-PROTEIN PHOSPHATASE"/>
    <property type="match status" value="1"/>
</dbReference>
<proteinExistence type="inferred from homology"/>
<keyword evidence="2" id="KW-0378">Hydrolase</keyword>
<evidence type="ECO:0000256" key="3">
    <source>
        <dbReference type="ARBA" id="ARBA00044949"/>
    </source>
</evidence>
<feature type="transmembrane region" description="Helical" evidence="8">
    <location>
        <begin position="33"/>
        <end position="55"/>
    </location>
</feature>
<comment type="similarity">
    <text evidence="3">Belongs to the protein-tyrosine phosphatase family. Atypical dual-specificity phosphatase Siw14-like subfamily.</text>
</comment>
<keyword evidence="8" id="KW-0812">Transmembrane</keyword>
<evidence type="ECO:0000256" key="7">
    <source>
        <dbReference type="ARBA" id="ARBA00048424"/>
    </source>
</evidence>
<dbReference type="Pfam" id="PF03162">
    <property type="entry name" value="Y_phosphatase2"/>
    <property type="match status" value="1"/>
</dbReference>
<dbReference type="GO" id="GO:0005737">
    <property type="term" value="C:cytoplasm"/>
    <property type="evidence" value="ECO:0007669"/>
    <property type="project" value="TreeGrafter"/>
</dbReference>
<dbReference type="GO" id="GO:0052845">
    <property type="term" value="F:inositol-5-diphosphate-1,2,3,4,6-pentakisphosphate diphosphatase activity"/>
    <property type="evidence" value="ECO:0007669"/>
    <property type="project" value="UniProtKB-ARBA"/>
</dbReference>
<feature type="domain" description="Tyrosine-protein phosphatase" evidence="9">
    <location>
        <begin position="108"/>
        <end position="260"/>
    </location>
</feature>
<dbReference type="EC" id="3.6.1.52" evidence="1"/>
<keyword evidence="11" id="KW-1185">Reference proteome</keyword>
<dbReference type="InterPro" id="IPR004861">
    <property type="entry name" value="Siw14-like"/>
</dbReference>
<dbReference type="InterPro" id="IPR020428">
    <property type="entry name" value="PFA-DSPs"/>
</dbReference>
<reference evidence="10 11" key="1">
    <citation type="submission" date="2021-09" db="EMBL/GenBank/DDBJ databases">
        <title>Genomic insights and catalytic innovation underlie evolution of tropane alkaloids biosynthesis.</title>
        <authorList>
            <person name="Wang Y.-J."/>
            <person name="Tian T."/>
            <person name="Huang J.-P."/>
            <person name="Huang S.-X."/>
        </authorList>
    </citation>
    <scope>NUCLEOTIDE SEQUENCE [LARGE SCALE GENOMIC DNA]</scope>
    <source>
        <strain evidence="10">KIB-2018</strain>
        <tissue evidence="10">Leaf</tissue>
    </source>
</reference>
<comment type="catalytic activity">
    <reaction evidence="6">
        <text>1,5-bis(diphospho)-1D-myo-inositol 2,3,4,6-tetrakisphosphate + H2O = 1-diphospho-1D-myo-inositol 2,3,4,5,6-pentakisphosphate + phosphate + 2 H(+)</text>
        <dbReference type="Rhea" id="RHEA:79699"/>
        <dbReference type="ChEBI" id="CHEBI:15377"/>
        <dbReference type="ChEBI" id="CHEBI:15378"/>
        <dbReference type="ChEBI" id="CHEBI:43474"/>
        <dbReference type="ChEBI" id="CHEBI:74946"/>
        <dbReference type="ChEBI" id="CHEBI:77983"/>
        <dbReference type="EC" id="3.6.1.52"/>
    </reaction>
    <physiologicalReaction direction="left-to-right" evidence="6">
        <dbReference type="Rhea" id="RHEA:79700"/>
    </physiologicalReaction>
</comment>
<keyword evidence="8" id="KW-1133">Transmembrane helix</keyword>
<dbReference type="PANTHER" id="PTHR31126:SF46">
    <property type="entry name" value="TYROSINE-PROTEIN PHOSPHATASE DSP5"/>
    <property type="match status" value="1"/>
</dbReference>
<gene>
    <name evidence="10" type="ORF">K2173_026360</name>
</gene>
<dbReference type="GO" id="GO:0016791">
    <property type="term" value="F:phosphatase activity"/>
    <property type="evidence" value="ECO:0007669"/>
    <property type="project" value="InterPro"/>
</dbReference>
<evidence type="ECO:0000256" key="2">
    <source>
        <dbReference type="ARBA" id="ARBA00022801"/>
    </source>
</evidence>
<name>A0AAV8SNZ4_9ROSI</name>